<name>A0ABN0RTV2_9FLAO</name>
<dbReference type="Proteomes" id="UP000019275">
    <property type="component" value="Unassembled WGS sequence"/>
</dbReference>
<evidence type="ECO:0000313" key="1">
    <source>
        <dbReference type="EMBL" id="EWH15343.1"/>
    </source>
</evidence>
<organism evidence="1 2">
    <name type="scientific">Cellulophaga geojensis KL-A</name>
    <dbReference type="NCBI Taxonomy" id="1328323"/>
    <lineage>
        <taxon>Bacteria</taxon>
        <taxon>Pseudomonadati</taxon>
        <taxon>Bacteroidota</taxon>
        <taxon>Flavobacteriia</taxon>
        <taxon>Flavobacteriales</taxon>
        <taxon>Flavobacteriaceae</taxon>
        <taxon>Cellulophaga</taxon>
    </lineage>
</organism>
<accession>A0ABN0RTV2</accession>
<comment type="caution">
    <text evidence="1">The sequence shown here is derived from an EMBL/GenBank/DDBJ whole genome shotgun (WGS) entry which is preliminary data.</text>
</comment>
<evidence type="ECO:0000313" key="2">
    <source>
        <dbReference type="Proteomes" id="UP000019275"/>
    </source>
</evidence>
<gene>
    <name evidence="1" type="ORF">KLA_02250</name>
</gene>
<dbReference type="EMBL" id="ARZX01000001">
    <property type="protein sequence ID" value="EWH15343.1"/>
    <property type="molecule type" value="Genomic_DNA"/>
</dbReference>
<protein>
    <submittedName>
        <fullName evidence="1">Uncharacterized protein</fullName>
    </submittedName>
</protein>
<proteinExistence type="predicted"/>
<sequence>MMLNKLNLYSCIVFFFLIPLQKEKHSYQNYYANNNSTIKHVITVQHPGEKAPTKVVLTQVKNAAGITTEYFMDVQSVICLENVCKVIPVRMYWNAIGEYQRYTLQKGATLEKYEADVFAPKDYDKLHTILKNKKSPFKEVYIEDVLTVKNELSDNIDAISGATALDLAEEDTVPGAALTCFTLWHWANGEIISIAQQITASTATDAQLLAFINKKNTTYYTLALAELSKRKLYKNNFINAIFKNLKETQKEVKPTINYLEGSPKNTYLKTIKKLFINGNLAQKIAALKSIKNTTHNIKPKYLDSISAYAGKLKTYQEIAALLQMLESKNYFSEKTADHLIPLLNANFITARRVYWFLQDKNLTKGQKSVINNFKQLHKNKL</sequence>
<reference evidence="1 2" key="1">
    <citation type="journal article" date="2014" name="Genome Announc.">
        <title>Draft Genome Sequence of the Carrageenan-Degrading Bacterium Cellulophaga sp. Strain KL-A, Isolated from Decaying Marine Algae.</title>
        <authorList>
            <person name="Shan D."/>
            <person name="Ying J."/>
            <person name="Li X."/>
            <person name="Gao Z."/>
            <person name="Wei G."/>
            <person name="Shao Z."/>
        </authorList>
    </citation>
    <scope>NUCLEOTIDE SEQUENCE [LARGE SCALE GENOMIC DNA]</scope>
    <source>
        <strain evidence="1 2">KL-A</strain>
    </source>
</reference>
<keyword evidence="2" id="KW-1185">Reference proteome</keyword>